<evidence type="ECO:0000256" key="2">
    <source>
        <dbReference type="ARBA" id="ARBA00009142"/>
    </source>
</evidence>
<feature type="transmembrane region" description="Helical" evidence="6">
    <location>
        <begin position="106"/>
        <end position="127"/>
    </location>
</feature>
<evidence type="ECO:0000256" key="3">
    <source>
        <dbReference type="ARBA" id="ARBA00022692"/>
    </source>
</evidence>
<dbReference type="AlphaFoldDB" id="A0A930UEB2"/>
<dbReference type="InterPro" id="IPR002781">
    <property type="entry name" value="TM_pro_TauE-like"/>
</dbReference>
<evidence type="ECO:0000256" key="7">
    <source>
        <dbReference type="SAM" id="MobiDB-lite"/>
    </source>
</evidence>
<gene>
    <name evidence="8" type="ORF">ISN26_02040</name>
</gene>
<organism evidence="8 9">
    <name type="scientific">Candidatus Amphirhobacter heronislandensis</name>
    <dbReference type="NCBI Taxonomy" id="1732024"/>
    <lineage>
        <taxon>Bacteria</taxon>
        <taxon>Pseudomonadati</taxon>
        <taxon>Pseudomonadota</taxon>
        <taxon>Gammaproteobacteria</taxon>
        <taxon>Candidatus Tethybacterales</taxon>
        <taxon>Candidatus Tethybacteraceae</taxon>
        <taxon>Candidatus Amphirhobacter</taxon>
    </lineage>
</organism>
<comment type="similarity">
    <text evidence="2 6">Belongs to the 4-toluene sulfonate uptake permease (TSUP) (TC 2.A.102) family.</text>
</comment>
<evidence type="ECO:0000256" key="6">
    <source>
        <dbReference type="RuleBase" id="RU363041"/>
    </source>
</evidence>
<evidence type="ECO:0000313" key="8">
    <source>
        <dbReference type="EMBL" id="MBF2734862.1"/>
    </source>
</evidence>
<evidence type="ECO:0000256" key="1">
    <source>
        <dbReference type="ARBA" id="ARBA00004141"/>
    </source>
</evidence>
<evidence type="ECO:0000256" key="5">
    <source>
        <dbReference type="ARBA" id="ARBA00023136"/>
    </source>
</evidence>
<feature type="transmembrane region" description="Helical" evidence="6">
    <location>
        <begin position="139"/>
        <end position="163"/>
    </location>
</feature>
<feature type="region of interest" description="Disordered" evidence="7">
    <location>
        <begin position="172"/>
        <end position="199"/>
    </location>
</feature>
<accession>A0A930UEB2</accession>
<keyword evidence="4 6" id="KW-1133">Transmembrane helix</keyword>
<dbReference type="EMBL" id="JADHEI010000028">
    <property type="protein sequence ID" value="MBF2734862.1"/>
    <property type="molecule type" value="Genomic_DNA"/>
</dbReference>
<dbReference type="GO" id="GO:0005886">
    <property type="term" value="C:plasma membrane"/>
    <property type="evidence" value="ECO:0007669"/>
    <property type="project" value="UniProtKB-SubCell"/>
</dbReference>
<protein>
    <recommendedName>
        <fullName evidence="6">Probable membrane transporter protein</fullName>
    </recommendedName>
</protein>
<comment type="subcellular location">
    <subcellularLocation>
        <location evidence="6">Cell membrane</location>
        <topology evidence="6">Multi-pass membrane protein</topology>
    </subcellularLocation>
    <subcellularLocation>
        <location evidence="1">Membrane</location>
        <topology evidence="1">Multi-pass membrane protein</topology>
    </subcellularLocation>
</comment>
<dbReference type="Proteomes" id="UP000604381">
    <property type="component" value="Unassembled WGS sequence"/>
</dbReference>
<reference evidence="8" key="1">
    <citation type="submission" date="2020-10" db="EMBL/GenBank/DDBJ databases">
        <title>An improved Amphimedon queenslandica hologenome assembly reveals how three proteobacterial symbionts can extend the metabolic phenotypic of their marine sponge host.</title>
        <authorList>
            <person name="Degnan B."/>
            <person name="Degnan S."/>
            <person name="Xiang X."/>
        </authorList>
    </citation>
    <scope>NUCLEOTIDE SEQUENCE</scope>
    <source>
        <strain evidence="8">AqS2</strain>
    </source>
</reference>
<name>A0A930UEB2_9GAMM</name>
<comment type="caution">
    <text evidence="8">The sequence shown here is derived from an EMBL/GenBank/DDBJ whole genome shotgun (WGS) entry which is preliminary data.</text>
</comment>
<keyword evidence="6" id="KW-1003">Cell membrane</keyword>
<evidence type="ECO:0000256" key="4">
    <source>
        <dbReference type="ARBA" id="ARBA00022989"/>
    </source>
</evidence>
<keyword evidence="9" id="KW-1185">Reference proteome</keyword>
<sequence length="199" mass="20528">MLELIVESPYLYALTVLAVFCASSFQSMFGIGLSLIVSPFLLMLDPRLMPATPLCLGVLSALPHACSNLGGLNVRHCAWATAGRALGVAAGTWLFIQFFSDTGGRAFALVFAATLLVALALSSFGRWAKFFSPSVPKLAGASVVGGVMGTITSIGGPPVALIYRRPAAPELPARDRRADVAGRAGGGRPGQPPADGGRG</sequence>
<evidence type="ECO:0000313" key="9">
    <source>
        <dbReference type="Proteomes" id="UP000604381"/>
    </source>
</evidence>
<keyword evidence="5 6" id="KW-0472">Membrane</keyword>
<keyword evidence="3 6" id="KW-0812">Transmembrane</keyword>
<proteinExistence type="inferred from homology"/>
<feature type="transmembrane region" description="Helical" evidence="6">
    <location>
        <begin position="12"/>
        <end position="42"/>
    </location>
</feature>
<dbReference type="Pfam" id="PF01925">
    <property type="entry name" value="TauE"/>
    <property type="match status" value="1"/>
</dbReference>